<comment type="caution">
    <text evidence="2">The sequence shown here is derived from an EMBL/GenBank/DDBJ whole genome shotgun (WGS) entry which is preliminary data.</text>
</comment>
<sequence length="223" mass="26472">MNYTEQLCQSELISNKTLLFLRTLSIIAHIIAVVLGLYTRSKIFIYQFTNWANSMTTIYSILVLFININYSKNISISYQRMSRFVLRILKVFAPLHTLVTLTFWPFCFKNANLSHGNYDLVYFVFSHGVTLFFLVIEIACLNFRMKWFNMYQQLVIFLYGIVMLSLYHRTGIQVYTFMHLEKSENFKYLFSFFPIIVVFNILFTSVTLIIRRIIKKQNSKSLK</sequence>
<accession>A0ABP1GUZ7</accession>
<keyword evidence="1" id="KW-1133">Transmembrane helix</keyword>
<dbReference type="Proteomes" id="UP001642409">
    <property type="component" value="Unassembled WGS sequence"/>
</dbReference>
<feature type="transmembrane region" description="Helical" evidence="1">
    <location>
        <begin position="120"/>
        <end position="143"/>
    </location>
</feature>
<gene>
    <name evidence="2" type="ORF">HINF_LOCUS3314</name>
</gene>
<keyword evidence="3" id="KW-1185">Reference proteome</keyword>
<feature type="transmembrane region" description="Helical" evidence="1">
    <location>
        <begin position="19"/>
        <end position="39"/>
    </location>
</feature>
<dbReference type="EMBL" id="CAXDID020000006">
    <property type="protein sequence ID" value="CAL5975402.1"/>
    <property type="molecule type" value="Genomic_DNA"/>
</dbReference>
<evidence type="ECO:0000313" key="2">
    <source>
        <dbReference type="EMBL" id="CAL5975402.1"/>
    </source>
</evidence>
<feature type="transmembrane region" description="Helical" evidence="1">
    <location>
        <begin position="188"/>
        <end position="210"/>
    </location>
</feature>
<evidence type="ECO:0000313" key="3">
    <source>
        <dbReference type="Proteomes" id="UP001642409"/>
    </source>
</evidence>
<proteinExistence type="predicted"/>
<feature type="transmembrane region" description="Helical" evidence="1">
    <location>
        <begin position="51"/>
        <end position="70"/>
    </location>
</feature>
<protein>
    <submittedName>
        <fullName evidence="2">Transmembrane_domain-containing protein</fullName>
    </submittedName>
</protein>
<feature type="transmembrane region" description="Helical" evidence="1">
    <location>
        <begin position="150"/>
        <end position="168"/>
    </location>
</feature>
<name>A0ABP1GUZ7_9EUKA</name>
<keyword evidence="1" id="KW-0472">Membrane</keyword>
<evidence type="ECO:0000256" key="1">
    <source>
        <dbReference type="SAM" id="Phobius"/>
    </source>
</evidence>
<feature type="transmembrane region" description="Helical" evidence="1">
    <location>
        <begin position="91"/>
        <end position="108"/>
    </location>
</feature>
<keyword evidence="1" id="KW-0812">Transmembrane</keyword>
<reference evidence="2 3" key="1">
    <citation type="submission" date="2024-07" db="EMBL/GenBank/DDBJ databases">
        <authorList>
            <person name="Akdeniz Z."/>
        </authorList>
    </citation>
    <scope>NUCLEOTIDE SEQUENCE [LARGE SCALE GENOMIC DNA]</scope>
</reference>
<organism evidence="2 3">
    <name type="scientific">Hexamita inflata</name>
    <dbReference type="NCBI Taxonomy" id="28002"/>
    <lineage>
        <taxon>Eukaryota</taxon>
        <taxon>Metamonada</taxon>
        <taxon>Diplomonadida</taxon>
        <taxon>Hexamitidae</taxon>
        <taxon>Hexamitinae</taxon>
        <taxon>Hexamita</taxon>
    </lineage>
</organism>